<keyword evidence="2 5" id="KW-0812">Transmembrane</keyword>
<keyword evidence="4 5" id="KW-0472">Membrane</keyword>
<dbReference type="eggNOG" id="COG4129">
    <property type="taxonomic scope" value="Bacteria"/>
</dbReference>
<evidence type="ECO:0000256" key="4">
    <source>
        <dbReference type="ARBA" id="ARBA00023136"/>
    </source>
</evidence>
<comment type="caution">
    <text evidence="7">The sequence shown here is derived from an EMBL/GenBank/DDBJ whole genome shotgun (WGS) entry which is preliminary data.</text>
</comment>
<evidence type="ECO:0000313" key="8">
    <source>
        <dbReference type="Proteomes" id="UP000030664"/>
    </source>
</evidence>
<evidence type="ECO:0000256" key="2">
    <source>
        <dbReference type="ARBA" id="ARBA00022692"/>
    </source>
</evidence>
<feature type="transmembrane region" description="Helical" evidence="5">
    <location>
        <begin position="153"/>
        <end position="174"/>
    </location>
</feature>
<comment type="subcellular location">
    <subcellularLocation>
        <location evidence="1">Membrane</location>
        <topology evidence="1">Multi-pass membrane protein</topology>
    </subcellularLocation>
</comment>
<evidence type="ECO:0000256" key="1">
    <source>
        <dbReference type="ARBA" id="ARBA00004141"/>
    </source>
</evidence>
<protein>
    <submittedName>
        <fullName evidence="7">Fusaric acid resistance protein</fullName>
    </submittedName>
</protein>
<dbReference type="RefSeq" id="WP_035959161.1">
    <property type="nucleotide sequence ID" value="NZ_JROM01000003.1"/>
</dbReference>
<feature type="transmembrane region" description="Helical" evidence="5">
    <location>
        <begin position="112"/>
        <end position="132"/>
    </location>
</feature>
<dbReference type="Pfam" id="PF13515">
    <property type="entry name" value="FUSC_2"/>
    <property type="match status" value="1"/>
</dbReference>
<accession>A0A0B0DDS4</accession>
<reference evidence="7 8" key="1">
    <citation type="submission" date="2014-09" db="EMBL/GenBank/DDBJ databases">
        <title>High-quality draft genome sequence of Kocuria marina SO9-6, an actinobacterium isolated from a copper mine.</title>
        <authorList>
            <person name="Castro D.B."/>
            <person name="Pereira L.B."/>
            <person name="Silva M.V."/>
            <person name="Silva B.P."/>
            <person name="Zanardi B.R."/>
            <person name="Carlos C."/>
            <person name="Belgini D.R."/>
            <person name="Limache E.G."/>
            <person name="Lacerda G.V."/>
            <person name="Nery M.B."/>
            <person name="Gomes M.B."/>
            <person name="Souza S."/>
            <person name="Silva T.M."/>
            <person name="Rodrigues V.D."/>
            <person name="Paulino L.C."/>
            <person name="Vicentini R."/>
            <person name="Ferraz L.F."/>
            <person name="Ottoboni L.M."/>
        </authorList>
    </citation>
    <scope>NUCLEOTIDE SEQUENCE [LARGE SCALE GENOMIC DNA]</scope>
    <source>
        <strain evidence="7 8">SO9-6</strain>
    </source>
</reference>
<evidence type="ECO:0000256" key="3">
    <source>
        <dbReference type="ARBA" id="ARBA00022989"/>
    </source>
</evidence>
<feature type="domain" description="Integral membrane bound transporter" evidence="6">
    <location>
        <begin position="49"/>
        <end position="169"/>
    </location>
</feature>
<gene>
    <name evidence="7" type="ORF">AS25_00215</name>
</gene>
<keyword evidence="3 5" id="KW-1133">Transmembrane helix</keyword>
<feature type="transmembrane region" description="Helical" evidence="5">
    <location>
        <begin position="87"/>
        <end position="106"/>
    </location>
</feature>
<organism evidence="7 8">
    <name type="scientific">Kocuria marina</name>
    <dbReference type="NCBI Taxonomy" id="223184"/>
    <lineage>
        <taxon>Bacteria</taxon>
        <taxon>Bacillati</taxon>
        <taxon>Actinomycetota</taxon>
        <taxon>Actinomycetes</taxon>
        <taxon>Micrococcales</taxon>
        <taxon>Micrococcaceae</taxon>
        <taxon>Kocuria</taxon>
    </lineage>
</organism>
<proteinExistence type="predicted"/>
<feature type="transmembrane region" description="Helical" evidence="5">
    <location>
        <begin position="32"/>
        <end position="52"/>
    </location>
</feature>
<dbReference type="Proteomes" id="UP000030664">
    <property type="component" value="Unassembled WGS sequence"/>
</dbReference>
<dbReference type="AlphaFoldDB" id="A0A0B0DDS4"/>
<evidence type="ECO:0000256" key="5">
    <source>
        <dbReference type="SAM" id="Phobius"/>
    </source>
</evidence>
<feature type="transmembrane region" description="Helical" evidence="5">
    <location>
        <begin position="58"/>
        <end position="75"/>
    </location>
</feature>
<dbReference type="EMBL" id="JROM01000003">
    <property type="protein sequence ID" value="KHE75548.1"/>
    <property type="molecule type" value="Genomic_DNA"/>
</dbReference>
<dbReference type="GO" id="GO:0016020">
    <property type="term" value="C:membrane"/>
    <property type="evidence" value="ECO:0007669"/>
    <property type="project" value="UniProtKB-SubCell"/>
</dbReference>
<dbReference type="STRING" id="223184.AS25_00215"/>
<dbReference type="InterPro" id="IPR049453">
    <property type="entry name" value="Memb_transporter_dom"/>
</dbReference>
<sequence>MASSEAAQHRSRFRRVPEVVGKRGRSGWARMTSGFFQAVQMTVAAVGAYVIAERLLGHHGPIFAATAALVSLGYAKGGLRYRRVLEVSIGCTLGIVMGDLLIHVLGHGEWQAAIVLLLSLLLARFLDNGAIFTTQMGLQSVLVVLLPPSQDGVFARSLDAVVGCLCALLLAYVIPQDPRREPRQDLSKLIVEFTQVLADCSRAVSDTDSRLAWHALVRARQTQPFVDSVRSGLTASREIAHASPLHRRHRREIDDLSESIRYVDLAVRNSRVFARRLASVLNRVSLSDDAVASLSETLADLSDAILSLGHTFSVSHPQTRESYLRQTRNELISVAGRLEPGLMGVRTMEGEALVLLIRPLVVDLLESTGLTHEEAIRYLPTLGGR</sequence>
<name>A0A0B0DDS4_9MICC</name>
<evidence type="ECO:0000259" key="6">
    <source>
        <dbReference type="Pfam" id="PF13515"/>
    </source>
</evidence>
<evidence type="ECO:0000313" key="7">
    <source>
        <dbReference type="EMBL" id="KHE75548.1"/>
    </source>
</evidence>